<dbReference type="EMBL" id="FCOE02000003">
    <property type="protein sequence ID" value="SAK47605.1"/>
    <property type="molecule type" value="Genomic_DNA"/>
</dbReference>
<dbReference type="PANTHER" id="PTHR30203:SF29">
    <property type="entry name" value="PROTEIN CYAE"/>
    <property type="match status" value="1"/>
</dbReference>
<comment type="similarity">
    <text evidence="1">Belongs to the outer membrane factor (OMF) (TC 1.B.17) family.</text>
</comment>
<dbReference type="SUPFAM" id="SSF56954">
    <property type="entry name" value="Outer membrane efflux proteins (OEP)"/>
    <property type="match status" value="1"/>
</dbReference>
<evidence type="ECO:0000256" key="2">
    <source>
        <dbReference type="SAM" id="MobiDB-lite"/>
    </source>
</evidence>
<evidence type="ECO:0000313" key="4">
    <source>
        <dbReference type="EMBL" id="SAK47605.1"/>
    </source>
</evidence>
<keyword evidence="3" id="KW-0732">Signal</keyword>
<dbReference type="RefSeq" id="WP_244206410.1">
    <property type="nucleotide sequence ID" value="NZ_FCOE02000003.1"/>
</dbReference>
<organism evidence="4 5">
    <name type="scientific">Caballeronia pedi</name>
    <dbReference type="NCBI Taxonomy" id="1777141"/>
    <lineage>
        <taxon>Bacteria</taxon>
        <taxon>Pseudomonadati</taxon>
        <taxon>Pseudomonadota</taxon>
        <taxon>Betaproteobacteria</taxon>
        <taxon>Burkholderiales</taxon>
        <taxon>Burkholderiaceae</taxon>
        <taxon>Caballeronia</taxon>
    </lineage>
</organism>
<accession>A0A157ZQ25</accession>
<comment type="caution">
    <text evidence="4">The sequence shown here is derived from an EMBL/GenBank/DDBJ whole genome shotgun (WGS) entry which is preliminary data.</text>
</comment>
<keyword evidence="5" id="KW-1185">Reference proteome</keyword>
<dbReference type="Gene3D" id="1.20.1600.10">
    <property type="entry name" value="Outer membrane efflux proteins (OEP)"/>
    <property type="match status" value="1"/>
</dbReference>
<dbReference type="Pfam" id="PF02321">
    <property type="entry name" value="OEP"/>
    <property type="match status" value="2"/>
</dbReference>
<protein>
    <submittedName>
        <fullName evidence="4">Outer membrane efflux protein</fullName>
    </submittedName>
</protein>
<evidence type="ECO:0000313" key="5">
    <source>
        <dbReference type="Proteomes" id="UP000054911"/>
    </source>
</evidence>
<name>A0A157ZQ25_9BURK</name>
<evidence type="ECO:0000256" key="1">
    <source>
        <dbReference type="ARBA" id="ARBA00007613"/>
    </source>
</evidence>
<feature type="chain" id="PRO_5007619585" evidence="3">
    <location>
        <begin position="27"/>
        <end position="542"/>
    </location>
</feature>
<dbReference type="AlphaFoldDB" id="A0A157ZQ25"/>
<dbReference type="InterPro" id="IPR003423">
    <property type="entry name" value="OMP_efflux"/>
</dbReference>
<feature type="region of interest" description="Disordered" evidence="2">
    <location>
        <begin position="497"/>
        <end position="542"/>
    </location>
</feature>
<sequence length="542" mass="60643">MPRHQPYLSGAAVAFALSLLAGCSSLQPQPATTDQIRDRVVTDQLAMYDAQEPVKGPITFYQAAARALKYNLDYRLKLMESALAANLRDVSTNALLPQLVASAGYSYRSNDSGGTSIGIEDRQVSLRPSTSEQRYHELVSLGMTWNLIDFGMAYYRTQQRSDQMLMAEERRRKVAQNVLQDVRNAYWRALSAQRLKPQVDQLITRTQAALRNAHEAQDKGLMPRQDVLAYQRALLDAISLLTVRRQDLEFAQAELVALMSLPPGTPLVLADTNDGALPLPPLATPQPTLELIALQNRPEIMEEWYRKRVNENDIRIAKAQLWPNIGIDMNVNYDSNTYLYNNYWAAVGVRVSLNLFRLLQLPALNEQAVSQEQTDNLRRMALSMAILTQVRIGSLRYQLALQELSFADDSLRVDHDLLDYANAARTSSIGSELEVIRAEGRYLLSRYLREAAYSDCQSAWGRLYNSLGYDVMPDAIAKDDVDTLALEIKRTMTRQEEYLPRLPAPDSAAPLAPFGQMSPPAPSMEQPLVAHPAGASDAVSVR</sequence>
<gene>
    <name evidence="4" type="ORF">AWB80_01121</name>
</gene>
<feature type="signal peptide" evidence="3">
    <location>
        <begin position="1"/>
        <end position="26"/>
    </location>
</feature>
<dbReference type="InterPro" id="IPR010131">
    <property type="entry name" value="MdtP/NodT-like"/>
</dbReference>
<dbReference type="GO" id="GO:0015562">
    <property type="term" value="F:efflux transmembrane transporter activity"/>
    <property type="evidence" value="ECO:0007669"/>
    <property type="project" value="InterPro"/>
</dbReference>
<dbReference type="PANTHER" id="PTHR30203">
    <property type="entry name" value="OUTER MEMBRANE CATION EFFLUX PROTEIN"/>
    <property type="match status" value="1"/>
</dbReference>
<reference evidence="4" key="1">
    <citation type="submission" date="2016-01" db="EMBL/GenBank/DDBJ databases">
        <authorList>
            <person name="Peeters C."/>
        </authorList>
    </citation>
    <scope>NUCLEOTIDE SEQUENCE [LARGE SCALE GENOMIC DNA]</scope>
    <source>
        <strain evidence="4">LMG 29323</strain>
    </source>
</reference>
<dbReference type="Proteomes" id="UP000054911">
    <property type="component" value="Unassembled WGS sequence"/>
</dbReference>
<dbReference type="PROSITE" id="PS51257">
    <property type="entry name" value="PROKAR_LIPOPROTEIN"/>
    <property type="match status" value="1"/>
</dbReference>
<evidence type="ECO:0000256" key="3">
    <source>
        <dbReference type="SAM" id="SignalP"/>
    </source>
</evidence>
<proteinExistence type="inferred from homology"/>
<feature type="compositionally biased region" description="Low complexity" evidence="2">
    <location>
        <begin position="500"/>
        <end position="513"/>
    </location>
</feature>
<dbReference type="STRING" id="1777141.AWB80_01121"/>